<dbReference type="EMBL" id="KL662092">
    <property type="protein sequence ID" value="KFM23475.1"/>
    <property type="molecule type" value="Genomic_DNA"/>
</dbReference>
<evidence type="ECO:0000313" key="2">
    <source>
        <dbReference type="EMBL" id="KFM23475.1"/>
    </source>
</evidence>
<dbReference type="GeneID" id="23617420"/>
<dbReference type="OrthoDB" id="102943at2759"/>
<dbReference type="RefSeq" id="XP_011396347.1">
    <property type="nucleotide sequence ID" value="XM_011398045.1"/>
</dbReference>
<feature type="compositionally biased region" description="Low complexity" evidence="1">
    <location>
        <begin position="373"/>
        <end position="396"/>
    </location>
</feature>
<dbReference type="Proteomes" id="UP000028924">
    <property type="component" value="Unassembled WGS sequence"/>
</dbReference>
<gene>
    <name evidence="2" type="ORF">F751_6029</name>
</gene>
<evidence type="ECO:0000313" key="3">
    <source>
        <dbReference type="Proteomes" id="UP000028924"/>
    </source>
</evidence>
<dbReference type="KEGG" id="apro:F751_6029"/>
<organism evidence="2 3">
    <name type="scientific">Auxenochlorella protothecoides</name>
    <name type="common">Green microalga</name>
    <name type="synonym">Chlorella protothecoides</name>
    <dbReference type="NCBI Taxonomy" id="3075"/>
    <lineage>
        <taxon>Eukaryota</taxon>
        <taxon>Viridiplantae</taxon>
        <taxon>Chlorophyta</taxon>
        <taxon>core chlorophytes</taxon>
        <taxon>Trebouxiophyceae</taxon>
        <taxon>Chlorellales</taxon>
        <taxon>Chlorellaceae</taxon>
        <taxon>Auxenochlorella</taxon>
    </lineage>
</organism>
<name>A0A087SCM1_AUXPR</name>
<keyword evidence="3" id="KW-1185">Reference proteome</keyword>
<dbReference type="AlphaFoldDB" id="A0A087SCM1"/>
<feature type="region of interest" description="Disordered" evidence="1">
    <location>
        <begin position="360"/>
        <end position="399"/>
    </location>
</feature>
<proteinExistence type="predicted"/>
<feature type="compositionally biased region" description="Pro residues" evidence="1">
    <location>
        <begin position="360"/>
        <end position="372"/>
    </location>
</feature>
<reference evidence="2 3" key="1">
    <citation type="journal article" date="2014" name="BMC Genomics">
        <title>Oil accumulation mechanisms of the oleaginous microalga Chlorella protothecoides revealed through its genome, transcriptomes, and proteomes.</title>
        <authorList>
            <person name="Gao C."/>
            <person name="Wang Y."/>
            <person name="Shen Y."/>
            <person name="Yan D."/>
            <person name="He X."/>
            <person name="Dai J."/>
            <person name="Wu Q."/>
        </authorList>
    </citation>
    <scope>NUCLEOTIDE SEQUENCE [LARGE SCALE GENOMIC DNA]</scope>
    <source>
        <strain evidence="2 3">0710</strain>
    </source>
</reference>
<accession>A0A087SCM1</accession>
<evidence type="ECO:0000256" key="1">
    <source>
        <dbReference type="SAM" id="MobiDB-lite"/>
    </source>
</evidence>
<sequence>MHQKPFRKVRHQAYVGRERAINQLTEQFRAPPGMTTIVGVGNWSAQDRGGIMRGTPPGPWIRFLRRLRRVCRVVVMDEHRSSKLCCACHATLHAHQYVRVRNGVEKLVDVWDTKRCTNRGCKVHVVNRDVNGAANMLMLTKCFFANALRPTAFGILLHYGDESTHRYSSSRLFVQCAASCCAEKPLAPNSRGGSIFTPNGFESHCGLAHRKKWRTTLRVFEPGKALQSLGGGSDGTPPAALRALRELNHGCPGQGPTEVEDGDAGLLEAMEQPGRGSLDCSPLCHQQAGADPQAEADAWTLIAAQGLMPRDDGGRLVGQEAGPQGRMADAHDDGAGGTEVFGAVQGLLLQLLASTGLDVAPPPGSAIPPPAAPQQSASSASAAAVASPPRAVQPSAGPCPLRPPSSGWCLDGLALRLSVMERGYQQLQRVVQVLLKADLELSAEVHALRSACAGCCHTMAHPGRPMPRRSLKRYRDEGGFLGAVHGA</sequence>
<protein>
    <submittedName>
        <fullName evidence="2">Uncharacterized protein</fullName>
    </submittedName>
</protein>